<evidence type="ECO:0000256" key="4">
    <source>
        <dbReference type="ARBA" id="ARBA00023186"/>
    </source>
</evidence>
<feature type="signal peptide" evidence="7">
    <location>
        <begin position="1"/>
        <end position="15"/>
    </location>
</feature>
<dbReference type="InterPro" id="IPR001404">
    <property type="entry name" value="Hsp90_fam"/>
</dbReference>
<feature type="binding site" evidence="5">
    <location>
        <position position="91"/>
    </location>
    <ligand>
        <name>ATP</name>
        <dbReference type="ChEBI" id="CHEBI:30616"/>
    </ligand>
</feature>
<evidence type="ECO:0000256" key="6">
    <source>
        <dbReference type="SAM" id="MobiDB-lite"/>
    </source>
</evidence>
<gene>
    <name evidence="9" type="ORF">SteCoe_7290</name>
</gene>
<dbReference type="OrthoDB" id="28737at2759"/>
<dbReference type="FunFam" id="3.30.565.10:FF:000005">
    <property type="entry name" value="Heat shock protein 90"/>
    <property type="match status" value="1"/>
</dbReference>
<dbReference type="Gene3D" id="3.40.50.11260">
    <property type="match status" value="1"/>
</dbReference>
<keyword evidence="10" id="KW-1185">Reference proteome</keyword>
<dbReference type="InterPro" id="IPR003594">
    <property type="entry name" value="HATPase_dom"/>
</dbReference>
<evidence type="ECO:0000256" key="2">
    <source>
        <dbReference type="ARBA" id="ARBA00022741"/>
    </source>
</evidence>
<dbReference type="SUPFAM" id="SSF55874">
    <property type="entry name" value="ATPase domain of HSP90 chaperone/DNA topoisomerase II/histidine kinase"/>
    <property type="match status" value="1"/>
</dbReference>
<evidence type="ECO:0000256" key="7">
    <source>
        <dbReference type="SAM" id="SignalP"/>
    </source>
</evidence>
<dbReference type="SUPFAM" id="SSF110942">
    <property type="entry name" value="HSP90 C-terminal domain"/>
    <property type="match status" value="1"/>
</dbReference>
<feature type="region of interest" description="Disordered" evidence="6">
    <location>
        <begin position="733"/>
        <end position="755"/>
    </location>
</feature>
<dbReference type="Proteomes" id="UP000187209">
    <property type="component" value="Unassembled WGS sequence"/>
</dbReference>
<reference evidence="9 10" key="1">
    <citation type="submission" date="2016-11" db="EMBL/GenBank/DDBJ databases">
        <title>The macronuclear genome of Stentor coeruleus: a giant cell with tiny introns.</title>
        <authorList>
            <person name="Slabodnick M."/>
            <person name="Ruby J.G."/>
            <person name="Reiff S.B."/>
            <person name="Swart E.C."/>
            <person name="Gosai S."/>
            <person name="Prabakaran S."/>
            <person name="Witkowska E."/>
            <person name="Larue G.E."/>
            <person name="Fisher S."/>
            <person name="Freeman R.M."/>
            <person name="Gunawardena J."/>
            <person name="Chu W."/>
            <person name="Stover N.A."/>
            <person name="Gregory B.D."/>
            <person name="Nowacki M."/>
            <person name="Derisi J."/>
            <person name="Roy S.W."/>
            <person name="Marshall W.F."/>
            <person name="Sood P."/>
        </authorList>
    </citation>
    <scope>NUCLEOTIDE SEQUENCE [LARGE SCALE GENOMIC DNA]</scope>
    <source>
        <strain evidence="9">WM001</strain>
    </source>
</reference>
<dbReference type="InterPro" id="IPR037196">
    <property type="entry name" value="HSP90_C"/>
</dbReference>
<feature type="compositionally biased region" description="Acidic residues" evidence="6">
    <location>
        <begin position="733"/>
        <end position="744"/>
    </location>
</feature>
<feature type="binding site" evidence="5">
    <location>
        <position position="95"/>
    </location>
    <ligand>
        <name>ATP</name>
        <dbReference type="ChEBI" id="CHEBI:30616"/>
    </ligand>
</feature>
<dbReference type="EMBL" id="MPUH01000104">
    <property type="protein sequence ID" value="OMJ90374.1"/>
    <property type="molecule type" value="Genomic_DNA"/>
</dbReference>
<dbReference type="Gene3D" id="3.30.230.80">
    <property type="match status" value="1"/>
</dbReference>
<dbReference type="HAMAP" id="MF_00505">
    <property type="entry name" value="HSP90"/>
    <property type="match status" value="1"/>
</dbReference>
<dbReference type="AlphaFoldDB" id="A0A1R2CMX0"/>
<dbReference type="InterPro" id="IPR020575">
    <property type="entry name" value="Hsp90_N"/>
</dbReference>
<dbReference type="GO" id="GO:0140662">
    <property type="term" value="F:ATP-dependent protein folding chaperone"/>
    <property type="evidence" value="ECO:0007669"/>
    <property type="project" value="InterPro"/>
</dbReference>
<dbReference type="PIRSF" id="PIRSF002583">
    <property type="entry name" value="Hsp90"/>
    <property type="match status" value="1"/>
</dbReference>
<keyword evidence="7" id="KW-0732">Signal</keyword>
<sequence length="755" mass="87144">MAKLLLLLVAALVFADEIEIPETFDLNNIEVAEEEVNEPEAIEEEVEEDPLEKALKNLEDAEQHEFQADVARVMDIFIHSLYTHKEIFIRETISNASDALDKLRYLAITDDSVLGDNKNLDIFIEYDKETRTLSFTDTGIGMTKDDLINHLGTIAKSGTTQFVEALASGGDINLIGQFGVGFYSNFLVAEKIIVTSKHNDDDQHIWISKASNTFSVLKDPKGNTLGRGTRISIKLKQDATEFVDEETLRKNIKKYSEFVQYPIYLKVKKEISREEDIPEEEIDEENGKTTRLVKETVWDWERINESKPIWLRDEVEDDEYFNFYKTLTKDPRDPMSYIHFTAEGEVEFKALLYIPSTDAADMFKNLYAATAPVKLYVKRVLITEEFHDLIPRYLSFVRGVVDSDDLPLNVARENLQHTKILKLINKKITRKILQELQDIADEEPEEGETENEYIEFYKEFGKHIKLGIIEDTANKQKLCKLVRFYSTHNTDQLTSLDDYINRMKDGQDDIYFIAGDDRHKLVQSPLIKKLRAQGYEVLLLDDPIDEYTVNTINEYERMHLQNVGASDWVIPEEDEEFARKKEKALKKHYETLLDWFKGLMKGKVQEVTISRKLHEEPSVITTSGDDGQSANMERISKAQAFGKKENPMNPPGKKTWEVNPAHPMIKKLLSFSYDLPTKGFERDVAVTMYDLALIQSGFILPDSADFYHRVQSFIAKDLGVDPNEEVSEPYVDVEWEEEEEETYESLDKFNLDEDL</sequence>
<feature type="chain" id="PRO_5012729264" description="Histidine kinase/HSP90-like ATPase domain-containing protein" evidence="7">
    <location>
        <begin position="16"/>
        <end position="755"/>
    </location>
</feature>
<evidence type="ECO:0000256" key="1">
    <source>
        <dbReference type="ARBA" id="ARBA00008239"/>
    </source>
</evidence>
<proteinExistence type="inferred from homology"/>
<feature type="binding site" evidence="5">
    <location>
        <position position="156"/>
    </location>
    <ligand>
        <name>ATP</name>
        <dbReference type="ChEBI" id="CHEBI:30616"/>
    </ligand>
</feature>
<feature type="binding site" evidence="5">
    <location>
        <position position="229"/>
    </location>
    <ligand>
        <name>ATP</name>
        <dbReference type="ChEBI" id="CHEBI:30616"/>
    </ligand>
</feature>
<feature type="compositionally biased region" description="Basic and acidic residues" evidence="6">
    <location>
        <begin position="745"/>
        <end position="755"/>
    </location>
</feature>
<protein>
    <recommendedName>
        <fullName evidence="8">Histidine kinase/HSP90-like ATPase domain-containing protein</fullName>
    </recommendedName>
</protein>
<feature type="domain" description="Histidine kinase/HSP90-like ATPase" evidence="8">
    <location>
        <begin position="84"/>
        <end position="239"/>
    </location>
</feature>
<accession>A0A1R2CMX0</accession>
<keyword evidence="3 5" id="KW-0067">ATP-binding</keyword>
<dbReference type="SMART" id="SM00387">
    <property type="entry name" value="HATPase_c"/>
    <property type="match status" value="1"/>
</dbReference>
<keyword evidence="2 5" id="KW-0547">Nucleotide-binding</keyword>
<evidence type="ECO:0000256" key="3">
    <source>
        <dbReference type="ARBA" id="ARBA00022840"/>
    </source>
</evidence>
<comment type="similarity">
    <text evidence="1">Belongs to the heat shock protein 90 family.</text>
</comment>
<dbReference type="CDD" id="cd16927">
    <property type="entry name" value="HATPase_Hsp90-like"/>
    <property type="match status" value="1"/>
</dbReference>
<evidence type="ECO:0000313" key="10">
    <source>
        <dbReference type="Proteomes" id="UP000187209"/>
    </source>
</evidence>
<dbReference type="Pfam" id="PF00183">
    <property type="entry name" value="HSP90"/>
    <property type="match status" value="1"/>
</dbReference>
<name>A0A1R2CMX0_9CILI</name>
<dbReference type="PANTHER" id="PTHR11528">
    <property type="entry name" value="HEAT SHOCK PROTEIN 90 FAMILY MEMBER"/>
    <property type="match status" value="1"/>
</dbReference>
<evidence type="ECO:0000256" key="5">
    <source>
        <dbReference type="PIRSR" id="PIRSR002583-1"/>
    </source>
</evidence>
<keyword evidence="4" id="KW-0143">Chaperone</keyword>
<dbReference type="PRINTS" id="PR00775">
    <property type="entry name" value="HEATSHOCK90"/>
</dbReference>
<feature type="binding site" evidence="5">
    <location>
        <begin position="177"/>
        <end position="182"/>
    </location>
    <ligand>
        <name>ATP</name>
        <dbReference type="ChEBI" id="CHEBI:30616"/>
    </ligand>
</feature>
<organism evidence="9 10">
    <name type="scientific">Stentor coeruleus</name>
    <dbReference type="NCBI Taxonomy" id="5963"/>
    <lineage>
        <taxon>Eukaryota</taxon>
        <taxon>Sar</taxon>
        <taxon>Alveolata</taxon>
        <taxon>Ciliophora</taxon>
        <taxon>Postciliodesmatophora</taxon>
        <taxon>Heterotrichea</taxon>
        <taxon>Heterotrichida</taxon>
        <taxon>Stentoridae</taxon>
        <taxon>Stentor</taxon>
    </lineage>
</organism>
<comment type="caution">
    <text evidence="9">The sequence shown here is derived from an EMBL/GenBank/DDBJ whole genome shotgun (WGS) entry which is preliminary data.</text>
</comment>
<dbReference type="Pfam" id="PF13589">
    <property type="entry name" value="HATPase_c_3"/>
    <property type="match status" value="1"/>
</dbReference>
<dbReference type="SUPFAM" id="SSF54211">
    <property type="entry name" value="Ribosomal protein S5 domain 2-like"/>
    <property type="match status" value="1"/>
</dbReference>
<dbReference type="GO" id="GO:0005524">
    <property type="term" value="F:ATP binding"/>
    <property type="evidence" value="ECO:0007669"/>
    <property type="project" value="UniProtKB-KW"/>
</dbReference>
<dbReference type="GO" id="GO:0016887">
    <property type="term" value="F:ATP hydrolysis activity"/>
    <property type="evidence" value="ECO:0007669"/>
    <property type="project" value="InterPro"/>
</dbReference>
<dbReference type="InterPro" id="IPR020568">
    <property type="entry name" value="Ribosomal_Su5_D2-typ_SF"/>
</dbReference>
<dbReference type="Gene3D" id="3.30.565.10">
    <property type="entry name" value="Histidine kinase-like ATPase, C-terminal domain"/>
    <property type="match status" value="1"/>
</dbReference>
<feature type="binding site" evidence="5">
    <location>
        <position position="412"/>
    </location>
    <ligand>
        <name>ATP</name>
        <dbReference type="ChEBI" id="CHEBI:30616"/>
    </ligand>
</feature>
<dbReference type="Gene3D" id="1.20.120.790">
    <property type="entry name" value="Heat shock protein 90, C-terminal domain"/>
    <property type="match status" value="1"/>
</dbReference>
<dbReference type="GO" id="GO:0051082">
    <property type="term" value="F:unfolded protein binding"/>
    <property type="evidence" value="ECO:0007669"/>
    <property type="project" value="InterPro"/>
</dbReference>
<dbReference type="InterPro" id="IPR036890">
    <property type="entry name" value="HATPase_C_sf"/>
</dbReference>
<evidence type="ECO:0000313" key="9">
    <source>
        <dbReference type="EMBL" id="OMJ90374.1"/>
    </source>
</evidence>
<feature type="binding site" evidence="5">
    <location>
        <position position="137"/>
    </location>
    <ligand>
        <name>ATP</name>
        <dbReference type="ChEBI" id="CHEBI:30616"/>
    </ligand>
</feature>
<feature type="binding site" evidence="5">
    <location>
        <position position="142"/>
    </location>
    <ligand>
        <name>ATP</name>
        <dbReference type="ChEBI" id="CHEBI:30616"/>
    </ligand>
</feature>
<evidence type="ECO:0000259" key="8">
    <source>
        <dbReference type="SMART" id="SM00387"/>
    </source>
</evidence>
<dbReference type="NCBIfam" id="NF003555">
    <property type="entry name" value="PRK05218.1"/>
    <property type="match status" value="1"/>
</dbReference>
<feature type="binding site" evidence="5">
    <location>
        <begin position="157"/>
        <end position="158"/>
    </location>
    <ligand>
        <name>ATP</name>
        <dbReference type="ChEBI" id="CHEBI:30616"/>
    </ligand>
</feature>